<sequence>MVDSRPKPHAILVCCPLQGHVIPTIHLTIKLAQKGFTITFINTQSTHDQITQKNSQDDIFSSYQGFRLDTRYMTVSDGLPVKFRPVIEPYQFLAALLHVFSAHVEEALLKIMESENDPPVNCLIADSFFRCVSRKISQEIWTFVHIFLDRASFGFYPLLSSSSLGVKHFGCTGKPP</sequence>
<gene>
    <name evidence="2" type="primary">UGT86A1_1</name>
    <name evidence="2" type="ORF">A4A49_55341</name>
</gene>
<dbReference type="STRING" id="49451.A0A314KL11"/>
<dbReference type="AlphaFoldDB" id="A0A314KL11"/>
<organism evidence="2 3">
    <name type="scientific">Nicotiana attenuata</name>
    <name type="common">Coyote tobacco</name>
    <dbReference type="NCBI Taxonomy" id="49451"/>
    <lineage>
        <taxon>Eukaryota</taxon>
        <taxon>Viridiplantae</taxon>
        <taxon>Streptophyta</taxon>
        <taxon>Embryophyta</taxon>
        <taxon>Tracheophyta</taxon>
        <taxon>Spermatophyta</taxon>
        <taxon>Magnoliopsida</taxon>
        <taxon>eudicotyledons</taxon>
        <taxon>Gunneridae</taxon>
        <taxon>Pentapetalae</taxon>
        <taxon>asterids</taxon>
        <taxon>lamiids</taxon>
        <taxon>Solanales</taxon>
        <taxon>Solanaceae</taxon>
        <taxon>Nicotianoideae</taxon>
        <taxon>Nicotianeae</taxon>
        <taxon>Nicotiana</taxon>
    </lineage>
</organism>
<dbReference type="KEGG" id="nau:109210765"/>
<dbReference type="OrthoDB" id="5835829at2759"/>
<dbReference type="GO" id="GO:0016740">
    <property type="term" value="F:transferase activity"/>
    <property type="evidence" value="ECO:0007669"/>
    <property type="project" value="UniProtKB-KW"/>
</dbReference>
<dbReference type="SMR" id="A0A314KL11"/>
<evidence type="ECO:0000313" key="2">
    <source>
        <dbReference type="EMBL" id="OIT29872.1"/>
    </source>
</evidence>
<proteinExistence type="inferred from homology"/>
<dbReference type="EMBL" id="MJEQ01001661">
    <property type="protein sequence ID" value="OIT29872.1"/>
    <property type="molecule type" value="Genomic_DNA"/>
</dbReference>
<name>A0A314KL11_NICAT</name>
<accession>A0A314KL11</accession>
<comment type="similarity">
    <text evidence="1">Belongs to the UDP-glycosyltransferase family.</text>
</comment>
<dbReference type="PANTHER" id="PTHR11926">
    <property type="entry name" value="GLUCOSYL/GLUCURONOSYL TRANSFERASES"/>
    <property type="match status" value="1"/>
</dbReference>
<dbReference type="Gene3D" id="3.40.50.2000">
    <property type="entry name" value="Glycogen Phosphorylase B"/>
    <property type="match status" value="1"/>
</dbReference>
<dbReference type="Gramene" id="OIT29872">
    <property type="protein sequence ID" value="OIT29872"/>
    <property type="gene ID" value="A4A49_55341"/>
</dbReference>
<dbReference type="PANTHER" id="PTHR11926:SF774">
    <property type="entry name" value="UDP-GLYCOSYLTRANSFERASE 85A1-RELATED"/>
    <property type="match status" value="1"/>
</dbReference>
<protein>
    <submittedName>
        <fullName evidence="2">Udp-glycosyltransferase 86a1</fullName>
    </submittedName>
</protein>
<evidence type="ECO:0000256" key="1">
    <source>
        <dbReference type="ARBA" id="ARBA00009995"/>
    </source>
</evidence>
<dbReference type="Proteomes" id="UP000187609">
    <property type="component" value="Unassembled WGS sequence"/>
</dbReference>
<keyword evidence="3" id="KW-1185">Reference proteome</keyword>
<dbReference type="GeneID" id="109210765"/>
<reference evidence="2" key="1">
    <citation type="submission" date="2016-11" db="EMBL/GenBank/DDBJ databases">
        <title>The genome of Nicotiana attenuata.</title>
        <authorList>
            <person name="Xu S."/>
            <person name="Brockmoeller T."/>
            <person name="Gaquerel E."/>
            <person name="Navarro A."/>
            <person name="Kuhl H."/>
            <person name="Gase K."/>
            <person name="Ling Z."/>
            <person name="Zhou W."/>
            <person name="Kreitzer C."/>
            <person name="Stanke M."/>
            <person name="Tang H."/>
            <person name="Lyons E."/>
            <person name="Pandey P."/>
            <person name="Pandey S.P."/>
            <person name="Timmermann B."/>
            <person name="Baldwin I.T."/>
        </authorList>
    </citation>
    <scope>NUCLEOTIDE SEQUENCE [LARGE SCALE GENOMIC DNA]</scope>
    <source>
        <strain evidence="2">UT</strain>
    </source>
</reference>
<evidence type="ECO:0000313" key="3">
    <source>
        <dbReference type="Proteomes" id="UP000187609"/>
    </source>
</evidence>
<dbReference type="SUPFAM" id="SSF53756">
    <property type="entry name" value="UDP-Glycosyltransferase/glycogen phosphorylase"/>
    <property type="match status" value="1"/>
</dbReference>
<comment type="caution">
    <text evidence="2">The sequence shown here is derived from an EMBL/GenBank/DDBJ whole genome shotgun (WGS) entry which is preliminary data.</text>
</comment>